<dbReference type="InterPro" id="IPR036047">
    <property type="entry name" value="F-box-like_dom_sf"/>
</dbReference>
<feature type="region of interest" description="Disordered" evidence="1">
    <location>
        <begin position="322"/>
        <end position="360"/>
    </location>
</feature>
<evidence type="ECO:0000259" key="2">
    <source>
        <dbReference type="PROSITE" id="PS50181"/>
    </source>
</evidence>
<dbReference type="InterPro" id="IPR001810">
    <property type="entry name" value="F-box_dom"/>
</dbReference>
<name>A0A5N6KXK3_9ROSI</name>
<feature type="domain" description="F-box" evidence="2">
    <location>
        <begin position="2"/>
        <end position="55"/>
    </location>
</feature>
<evidence type="ECO:0000256" key="1">
    <source>
        <dbReference type="SAM" id="MobiDB-lite"/>
    </source>
</evidence>
<reference evidence="3 4" key="1">
    <citation type="submission" date="2019-06" db="EMBL/GenBank/DDBJ databases">
        <title>A chromosomal-level reference genome of Carpinus fangiana (Coryloideae, Betulaceae).</title>
        <authorList>
            <person name="Yang X."/>
            <person name="Wang Z."/>
            <person name="Zhang L."/>
            <person name="Hao G."/>
            <person name="Liu J."/>
            <person name="Yang Y."/>
        </authorList>
    </citation>
    <scope>NUCLEOTIDE SEQUENCE [LARGE SCALE GENOMIC DNA]</scope>
    <source>
        <strain evidence="3">Cfa_2016G</strain>
        <tissue evidence="3">Leaf</tissue>
    </source>
</reference>
<evidence type="ECO:0000313" key="4">
    <source>
        <dbReference type="Proteomes" id="UP000327013"/>
    </source>
</evidence>
<feature type="compositionally biased region" description="Acidic residues" evidence="1">
    <location>
        <begin position="336"/>
        <end position="360"/>
    </location>
</feature>
<dbReference type="PROSITE" id="PS50181">
    <property type="entry name" value="FBOX"/>
    <property type="match status" value="1"/>
</dbReference>
<dbReference type="AlphaFoldDB" id="A0A5N6KXK3"/>
<accession>A0A5N6KXK3</accession>
<proteinExistence type="predicted"/>
<dbReference type="SUPFAM" id="SSF81383">
    <property type="entry name" value="F-box domain"/>
    <property type="match status" value="1"/>
</dbReference>
<protein>
    <recommendedName>
        <fullName evidence="2">F-box domain-containing protein</fullName>
    </recommendedName>
</protein>
<dbReference type="EMBL" id="VIBQ01000016">
    <property type="protein sequence ID" value="KAB8356575.1"/>
    <property type="molecule type" value="Genomic_DNA"/>
</dbReference>
<dbReference type="Proteomes" id="UP000327013">
    <property type="component" value="Unassembled WGS sequence"/>
</dbReference>
<organism evidence="3 4">
    <name type="scientific">Carpinus fangiana</name>
    <dbReference type="NCBI Taxonomy" id="176857"/>
    <lineage>
        <taxon>Eukaryota</taxon>
        <taxon>Viridiplantae</taxon>
        <taxon>Streptophyta</taxon>
        <taxon>Embryophyta</taxon>
        <taxon>Tracheophyta</taxon>
        <taxon>Spermatophyta</taxon>
        <taxon>Magnoliopsida</taxon>
        <taxon>eudicotyledons</taxon>
        <taxon>Gunneridae</taxon>
        <taxon>Pentapetalae</taxon>
        <taxon>rosids</taxon>
        <taxon>fabids</taxon>
        <taxon>Fagales</taxon>
        <taxon>Betulaceae</taxon>
        <taxon>Carpinus</taxon>
    </lineage>
</organism>
<keyword evidence="4" id="KW-1185">Reference proteome</keyword>
<evidence type="ECO:0000313" key="3">
    <source>
        <dbReference type="EMBL" id="KAB8356575.1"/>
    </source>
</evidence>
<dbReference type="OrthoDB" id="3871491at2759"/>
<gene>
    <name evidence="3" type="ORF">FH972_024157</name>
</gene>
<dbReference type="CDD" id="cd09917">
    <property type="entry name" value="F-box_SF"/>
    <property type="match status" value="1"/>
</dbReference>
<sequence>MLGSLDVLPAELLVLVLRFLDSEDLKRTLSISKTWYEYAVPIASERVALPLWRKIPRPQQKTPKSRRRHCIEDYVTHLTMLLFPLAMSDEDLINQPKTINEIVAWLCKDILPSCRRLTTINMTEAPANLEYYPYRGLPDGAIQRSTISLFQVQALMQTMNKIPSLSTVHIDMSCPRLSILEQPGIGNNADWCADLVPLMQHLDHVELRMPYVCSQIFSLYQEQFSAQATPPKGPISIVINCSMASKDPRWMNEAQSWDCKPLRALLKTPVLADTMINAARACLPYFPRIQRLRIIHHNMPLHKIIAHDIIDGENYEVPENDWTASGQMIEELSGNESEEEDLTSLSTDDEIQDTLDDPDS</sequence>
<comment type="caution">
    <text evidence="3">The sequence shown here is derived from an EMBL/GenBank/DDBJ whole genome shotgun (WGS) entry which is preliminary data.</text>
</comment>